<dbReference type="OrthoDB" id="271658at2759"/>
<dbReference type="OMA" id="FPFDLSY"/>
<organism evidence="1 2">
    <name type="scientific">Leptomonas pyrrhocoris</name>
    <name type="common">Firebug parasite</name>
    <dbReference type="NCBI Taxonomy" id="157538"/>
    <lineage>
        <taxon>Eukaryota</taxon>
        <taxon>Discoba</taxon>
        <taxon>Euglenozoa</taxon>
        <taxon>Kinetoplastea</taxon>
        <taxon>Metakinetoplastina</taxon>
        <taxon>Trypanosomatida</taxon>
        <taxon>Trypanosomatidae</taxon>
        <taxon>Leishmaniinae</taxon>
        <taxon>Leptomonas</taxon>
    </lineage>
</organism>
<dbReference type="AlphaFoldDB" id="A0A0M9G2A5"/>
<comment type="caution">
    <text evidence="1">The sequence shown here is derived from an EMBL/GenBank/DDBJ whole genome shotgun (WGS) entry which is preliminary data.</text>
</comment>
<dbReference type="VEuPathDB" id="TriTrypDB:LpyrH10_07_1070"/>
<proteinExistence type="predicted"/>
<dbReference type="GeneID" id="26904591"/>
<sequence>MLRVSRVGFTLVTAGAIKQAATTLNSLLDISGGKTPVPRDELKAFLKGSVMPIMAGTELDRRGNSSDLRSSLGQLTRDAAFAATIVNANPDANFVRSITACITHDYERMRFVSKMTSAQASKTIEYLCKVGVKNAAVFPVLISRLDYSNLHELARVMLALAESQLHELNMLVVVPLYCGDKWAVEVHNGSSGNSSSSETASASQPARSSNVFEAVRVLRALSKSCRKCVEDRRSASSHSLAELPRDSLHLLRNNLVKFIFEHGRLLRGSHWVNVARALILFPGELSELRQLAVVCPQIVEEVQVACFGGAKLEDPRSCPVTCETVASAAIRHVFDYAEHRREIPKESAEKHPSGEFPFDLSYPDLVKLLPMLEQIASGKAAAAKGSASEQDARVMTALNAISVNAHHLLLRDLVKVLQTLRRMPPSEGATAAVNVIAALVGSRLCECPPAELVQKVSFRTIAQFAATLSALRVTRCDDFVSFVSRGATFFPRSLTVETTVSFANALANAASNRSASCHAAMRTLLGRLVNNYEEELQVAPLVSAHPHAVTKILRACVLLDYIPETRLLERLLGSAEVPIQFTSDVHDAGGALVFGLTRTMTHFLRQARSECPQRVEELWAQNVLRTLLPLAVECTKHAATRVSATRWDGVAAYTAVSWRSTLEMLTAFVDPSLAHNTAEETAQRLVEAFPLCAELLTDAASMTRSQIGLLAKSASSATDLRHRLQQTSFNSTCPVHFLSSLLIFEYLVYQAGSQSSSPKSTAVSEDLKVRLTSLKDAAYAALLNSPVQEGILVTPMDVVHSIFDCPLSKTDAAASSSSTSDPTAILLSKRDALEITTNLPFALSLVMNPGPVNEYFTERCMSLMVSEDDA</sequence>
<protein>
    <submittedName>
        <fullName evidence="1">Uncharacterized protein</fullName>
    </submittedName>
</protein>
<reference evidence="1 2" key="1">
    <citation type="submission" date="2015-07" db="EMBL/GenBank/DDBJ databases">
        <title>High-quality genome of monoxenous trypanosomatid Leptomonas pyrrhocoris.</title>
        <authorList>
            <person name="Flegontov P."/>
            <person name="Butenko A."/>
            <person name="Firsov S."/>
            <person name="Vlcek C."/>
            <person name="Logacheva M.D."/>
            <person name="Field M."/>
            <person name="Filatov D."/>
            <person name="Flegontova O."/>
            <person name="Gerasimov E."/>
            <person name="Jackson A.P."/>
            <person name="Kelly S."/>
            <person name="Opperdoes F."/>
            <person name="O'Reilly A."/>
            <person name="Votypka J."/>
            <person name="Yurchenko V."/>
            <person name="Lukes J."/>
        </authorList>
    </citation>
    <scope>NUCLEOTIDE SEQUENCE [LARGE SCALE GENOMIC DNA]</scope>
    <source>
        <strain evidence="1">H10</strain>
    </source>
</reference>
<dbReference type="RefSeq" id="XP_015659334.1">
    <property type="nucleotide sequence ID" value="XM_015801933.1"/>
</dbReference>
<gene>
    <name evidence="1" type="ORF">ABB37_04300</name>
</gene>
<accession>A0A0M9G2A5</accession>
<evidence type="ECO:0000313" key="2">
    <source>
        <dbReference type="Proteomes" id="UP000037923"/>
    </source>
</evidence>
<keyword evidence="2" id="KW-1185">Reference proteome</keyword>
<name>A0A0M9G2A5_LEPPY</name>
<dbReference type="EMBL" id="LGTL01000007">
    <property type="protein sequence ID" value="KPA80895.1"/>
    <property type="molecule type" value="Genomic_DNA"/>
</dbReference>
<dbReference type="Proteomes" id="UP000037923">
    <property type="component" value="Unassembled WGS sequence"/>
</dbReference>
<evidence type="ECO:0000313" key="1">
    <source>
        <dbReference type="EMBL" id="KPA80895.1"/>
    </source>
</evidence>